<evidence type="ECO:0000313" key="3">
    <source>
        <dbReference type="EMBL" id="KAG0560020.1"/>
    </source>
</evidence>
<organism evidence="3 4">
    <name type="scientific">Ceratodon purpureus</name>
    <name type="common">Fire moss</name>
    <name type="synonym">Dicranum purpureum</name>
    <dbReference type="NCBI Taxonomy" id="3225"/>
    <lineage>
        <taxon>Eukaryota</taxon>
        <taxon>Viridiplantae</taxon>
        <taxon>Streptophyta</taxon>
        <taxon>Embryophyta</taxon>
        <taxon>Bryophyta</taxon>
        <taxon>Bryophytina</taxon>
        <taxon>Bryopsida</taxon>
        <taxon>Dicranidae</taxon>
        <taxon>Pseudoditrichales</taxon>
        <taxon>Ditrichaceae</taxon>
        <taxon>Ceratodon</taxon>
    </lineage>
</organism>
<dbReference type="AlphaFoldDB" id="A0A8T0GLY4"/>
<feature type="coiled-coil region" evidence="1">
    <location>
        <begin position="159"/>
        <end position="189"/>
    </location>
</feature>
<dbReference type="Proteomes" id="UP000822688">
    <property type="component" value="Chromosome 10"/>
</dbReference>
<evidence type="ECO:0000256" key="2">
    <source>
        <dbReference type="SAM" id="Phobius"/>
    </source>
</evidence>
<reference evidence="3" key="1">
    <citation type="submission" date="2020-06" db="EMBL/GenBank/DDBJ databases">
        <title>WGS assembly of Ceratodon purpureus strain R40.</title>
        <authorList>
            <person name="Carey S.B."/>
            <person name="Jenkins J."/>
            <person name="Shu S."/>
            <person name="Lovell J.T."/>
            <person name="Sreedasyam A."/>
            <person name="Maumus F."/>
            <person name="Tiley G.P."/>
            <person name="Fernandez-Pozo N."/>
            <person name="Barry K."/>
            <person name="Chen C."/>
            <person name="Wang M."/>
            <person name="Lipzen A."/>
            <person name="Daum C."/>
            <person name="Saski C.A."/>
            <person name="Payton A.C."/>
            <person name="Mcbreen J.C."/>
            <person name="Conrad R.E."/>
            <person name="Kollar L.M."/>
            <person name="Olsson S."/>
            <person name="Huttunen S."/>
            <person name="Landis J.B."/>
            <person name="Wickett N.J."/>
            <person name="Johnson M.G."/>
            <person name="Rensing S.A."/>
            <person name="Grimwood J."/>
            <person name="Schmutz J."/>
            <person name="Mcdaniel S.F."/>
        </authorList>
    </citation>
    <scope>NUCLEOTIDE SEQUENCE</scope>
    <source>
        <strain evidence="3">R40</strain>
    </source>
</reference>
<protein>
    <submittedName>
        <fullName evidence="3">Uncharacterized protein</fullName>
    </submittedName>
</protein>
<name>A0A8T0GLY4_CERPU</name>
<keyword evidence="4" id="KW-1185">Reference proteome</keyword>
<keyword evidence="1" id="KW-0175">Coiled coil</keyword>
<feature type="transmembrane region" description="Helical" evidence="2">
    <location>
        <begin position="130"/>
        <end position="155"/>
    </location>
</feature>
<evidence type="ECO:0000256" key="1">
    <source>
        <dbReference type="SAM" id="Coils"/>
    </source>
</evidence>
<keyword evidence="2" id="KW-1133">Transmembrane helix</keyword>
<keyword evidence="2" id="KW-0812">Transmembrane</keyword>
<keyword evidence="2" id="KW-0472">Membrane</keyword>
<feature type="transmembrane region" description="Helical" evidence="2">
    <location>
        <begin position="92"/>
        <end position="110"/>
    </location>
</feature>
<evidence type="ECO:0000313" key="4">
    <source>
        <dbReference type="Proteomes" id="UP000822688"/>
    </source>
</evidence>
<accession>A0A8T0GLY4</accession>
<gene>
    <name evidence="3" type="ORF">KC19_10G147800</name>
</gene>
<dbReference type="EMBL" id="CM026431">
    <property type="protein sequence ID" value="KAG0560020.1"/>
    <property type="molecule type" value="Genomic_DNA"/>
</dbReference>
<proteinExistence type="predicted"/>
<sequence length="261" mass="29019">MRRTNHLFAPGRNSAHEKDAFEREVKATVRQDLQATVRYNLQRPSLNNIMSSVFGRRYDFASGSEVADQLMAMFLCVMAILRARRGGATENFFWLLLFPCFVLAVAARPLGVDSAPTALPVAYQSSWTILQVIGVVAAFVIGVSGLVSIWWIYFLDKGNKEEDARLERKERLLARKESLEARKRDIRLARQASRNANANVRQAILSVSGLTGGLRGSITGTDGRPMSPYARKWAVLFPPAIQVHVPPPHGHDGAWARSKSC</sequence>
<comment type="caution">
    <text evidence="3">The sequence shown here is derived from an EMBL/GenBank/DDBJ whole genome shotgun (WGS) entry which is preliminary data.</text>
</comment>